<sequence length="325" mass="37691">MDCSLPTDVIVDVLSRLPVKSLLRFRFRLSVVDMVDEIVHSKFEVRISDLERVVCCRNLVCLVSRQAVHVCNPSTHELVKLPDSPNSNCRFHIAFGYLPSTNQYKLLTWFHPVNNGDLDRRNNMGWNVFSVSDSGRVDSGSWKLIRNQPYRNFLYLDSRAVCVNGVIYWRFTRTNPDSVYSTMLSFDLEKEEHELIFHPKLFLSNVDDNAYLLELKGYLSLVDRHPDQISIWIMKDQKNSEDWVLEYTVNLPLHFLYDYILVVASIDAADNGEEELVFLSKNEGVLYYNVDDGSIRSTDNLMHLTMRGIEEPFQYFDSFFSLGSA</sequence>
<feature type="domain" description="F-box associated beta-propeller type 3" evidence="1">
    <location>
        <begin position="43"/>
        <end position="298"/>
    </location>
</feature>
<dbReference type="InterPro" id="IPR017451">
    <property type="entry name" value="F-box-assoc_interact_dom"/>
</dbReference>
<keyword evidence="3" id="KW-1185">Reference proteome</keyword>
<evidence type="ECO:0000313" key="3">
    <source>
        <dbReference type="Proteomes" id="UP000325577"/>
    </source>
</evidence>
<gene>
    <name evidence="2" type="ORF">F0562_014480</name>
</gene>
<organism evidence="2 3">
    <name type="scientific">Nyssa sinensis</name>
    <dbReference type="NCBI Taxonomy" id="561372"/>
    <lineage>
        <taxon>Eukaryota</taxon>
        <taxon>Viridiplantae</taxon>
        <taxon>Streptophyta</taxon>
        <taxon>Embryophyta</taxon>
        <taxon>Tracheophyta</taxon>
        <taxon>Spermatophyta</taxon>
        <taxon>Magnoliopsida</taxon>
        <taxon>eudicotyledons</taxon>
        <taxon>Gunneridae</taxon>
        <taxon>Pentapetalae</taxon>
        <taxon>asterids</taxon>
        <taxon>Cornales</taxon>
        <taxon>Nyssaceae</taxon>
        <taxon>Nyssa</taxon>
    </lineage>
</organism>
<dbReference type="InterPro" id="IPR013187">
    <property type="entry name" value="F-box-assoc_dom_typ3"/>
</dbReference>
<accession>A0A5J4ZQR7</accession>
<reference evidence="2 3" key="1">
    <citation type="submission" date="2019-09" db="EMBL/GenBank/DDBJ databases">
        <title>A chromosome-level genome assembly of the Chinese tupelo Nyssa sinensis.</title>
        <authorList>
            <person name="Yang X."/>
            <person name="Kang M."/>
            <person name="Yang Y."/>
            <person name="Xiong H."/>
            <person name="Wang M."/>
            <person name="Zhang Z."/>
            <person name="Wang Z."/>
            <person name="Wu H."/>
            <person name="Ma T."/>
            <person name="Liu J."/>
            <person name="Xi Z."/>
        </authorList>
    </citation>
    <scope>NUCLEOTIDE SEQUENCE [LARGE SCALE GENOMIC DNA]</scope>
    <source>
        <strain evidence="2">J267</strain>
        <tissue evidence="2">Leaf</tissue>
    </source>
</reference>
<dbReference type="PANTHER" id="PTHR31111:SF138">
    <property type="entry name" value="F-BOX ASSOCIATED DOMAIN-CONTAINING PROTEIN"/>
    <property type="match status" value="1"/>
</dbReference>
<dbReference type="EMBL" id="CM018049">
    <property type="protein sequence ID" value="KAA8520224.1"/>
    <property type="molecule type" value="Genomic_DNA"/>
</dbReference>
<evidence type="ECO:0000313" key="2">
    <source>
        <dbReference type="EMBL" id="KAA8520224.1"/>
    </source>
</evidence>
<name>A0A5J4ZQR7_9ASTE</name>
<dbReference type="AlphaFoldDB" id="A0A5J4ZQR7"/>
<proteinExistence type="predicted"/>
<protein>
    <recommendedName>
        <fullName evidence="1">F-box associated beta-propeller type 3 domain-containing protein</fullName>
    </recommendedName>
</protein>
<dbReference type="OrthoDB" id="5319261at2759"/>
<dbReference type="Pfam" id="PF08268">
    <property type="entry name" value="FBA_3"/>
    <property type="match status" value="1"/>
</dbReference>
<evidence type="ECO:0000259" key="1">
    <source>
        <dbReference type="Pfam" id="PF08268"/>
    </source>
</evidence>
<dbReference type="Proteomes" id="UP000325577">
    <property type="component" value="Linkage Group LG6"/>
</dbReference>
<dbReference type="PANTHER" id="PTHR31111">
    <property type="entry name" value="BNAA05G37150D PROTEIN-RELATED"/>
    <property type="match status" value="1"/>
</dbReference>
<dbReference type="NCBIfam" id="TIGR01640">
    <property type="entry name" value="F_box_assoc_1"/>
    <property type="match status" value="1"/>
</dbReference>